<dbReference type="Proteomes" id="UP000622317">
    <property type="component" value="Unassembled WGS sequence"/>
</dbReference>
<proteinExistence type="predicted"/>
<keyword evidence="1" id="KW-1133">Transmembrane helix</keyword>
<sequence>MKYLPVIAICISILSLGISWYSLYRDKSRLTIRANIFTDQKSKKVLEIRAVNVGRRPLYINWFGLRHGKETSRTSIVPYEFIDLKEQLESMEHHKAKEPFVKLTEGEMFRHCITRDDASTLFMAGVEEFAEKVWIEDALGKRFCIPGIKKTLKQFYKQ</sequence>
<gene>
    <name evidence="2" type="ORF">IEN85_09910</name>
</gene>
<evidence type="ECO:0000256" key="1">
    <source>
        <dbReference type="SAM" id="Phobius"/>
    </source>
</evidence>
<dbReference type="AlphaFoldDB" id="A0A927F7C0"/>
<evidence type="ECO:0000313" key="2">
    <source>
        <dbReference type="EMBL" id="MBD5779807.1"/>
    </source>
</evidence>
<keyword evidence="1" id="KW-0812">Transmembrane</keyword>
<organism evidence="2 3">
    <name type="scientific">Pelagicoccus enzymogenes</name>
    <dbReference type="NCBI Taxonomy" id="2773457"/>
    <lineage>
        <taxon>Bacteria</taxon>
        <taxon>Pseudomonadati</taxon>
        <taxon>Verrucomicrobiota</taxon>
        <taxon>Opitutia</taxon>
        <taxon>Puniceicoccales</taxon>
        <taxon>Pelagicoccaceae</taxon>
        <taxon>Pelagicoccus</taxon>
    </lineage>
</organism>
<comment type="caution">
    <text evidence="2">The sequence shown here is derived from an EMBL/GenBank/DDBJ whole genome shotgun (WGS) entry which is preliminary data.</text>
</comment>
<keyword evidence="1" id="KW-0472">Membrane</keyword>
<keyword evidence="3" id="KW-1185">Reference proteome</keyword>
<reference evidence="2" key="1">
    <citation type="submission" date="2020-09" db="EMBL/GenBank/DDBJ databases">
        <title>Pelagicoccus enzymogenes sp. nov. with an EPS production, isolated from marine sediment.</title>
        <authorList>
            <person name="Feng X."/>
        </authorList>
    </citation>
    <scope>NUCLEOTIDE SEQUENCE</scope>
    <source>
        <strain evidence="2">NFK12</strain>
    </source>
</reference>
<feature type="transmembrane region" description="Helical" evidence="1">
    <location>
        <begin position="6"/>
        <end position="24"/>
    </location>
</feature>
<name>A0A927F7C0_9BACT</name>
<accession>A0A927F7C0</accession>
<evidence type="ECO:0000313" key="3">
    <source>
        <dbReference type="Proteomes" id="UP000622317"/>
    </source>
</evidence>
<protein>
    <submittedName>
        <fullName evidence="2">Uncharacterized protein</fullName>
    </submittedName>
</protein>
<dbReference type="RefSeq" id="WP_191616943.1">
    <property type="nucleotide sequence ID" value="NZ_JACYFG010000014.1"/>
</dbReference>
<dbReference type="EMBL" id="JACYFG010000014">
    <property type="protein sequence ID" value="MBD5779807.1"/>
    <property type="molecule type" value="Genomic_DNA"/>
</dbReference>